<proteinExistence type="predicted"/>
<dbReference type="RefSeq" id="WP_198482550.1">
    <property type="nucleotide sequence ID" value="NZ_CP066065.1"/>
</dbReference>
<protein>
    <submittedName>
        <fullName evidence="3">AbrB/MazE/SpoVT family DNA-binding domain-containing protein</fullName>
    </submittedName>
</protein>
<dbReference type="SUPFAM" id="SSF89447">
    <property type="entry name" value="AbrB/MazE/MraZ-like"/>
    <property type="match status" value="1"/>
</dbReference>
<dbReference type="SMART" id="SM00966">
    <property type="entry name" value="SpoVT_AbrB"/>
    <property type="match status" value="1"/>
</dbReference>
<dbReference type="Proteomes" id="UP000595220">
    <property type="component" value="Chromosome"/>
</dbReference>
<dbReference type="Gene3D" id="2.10.260.10">
    <property type="match status" value="1"/>
</dbReference>
<evidence type="ECO:0000259" key="2">
    <source>
        <dbReference type="SMART" id="SM00966"/>
    </source>
</evidence>
<evidence type="ECO:0000256" key="1">
    <source>
        <dbReference type="SAM" id="MobiDB-lite"/>
    </source>
</evidence>
<dbReference type="Pfam" id="PF04014">
    <property type="entry name" value="MazE_antitoxin"/>
    <property type="match status" value="1"/>
</dbReference>
<feature type="region of interest" description="Disordered" evidence="1">
    <location>
        <begin position="80"/>
        <end position="145"/>
    </location>
</feature>
<dbReference type="GO" id="GO:0003677">
    <property type="term" value="F:DNA binding"/>
    <property type="evidence" value="ECO:0007669"/>
    <property type="project" value="UniProtKB-KW"/>
</dbReference>
<reference evidence="3 4" key="1">
    <citation type="submission" date="2020-12" db="EMBL/GenBank/DDBJ databases">
        <title>FDA dAtabase for Regulatory Grade micrObial Sequences (FDA-ARGOS): Supporting development and validation of Infectious Disease Dx tests.</title>
        <authorList>
            <person name="Sproer C."/>
            <person name="Gronow S."/>
            <person name="Severitt S."/>
            <person name="Schroder I."/>
            <person name="Tallon L."/>
            <person name="Sadzewicz L."/>
            <person name="Zhao X."/>
            <person name="Boylan J."/>
            <person name="Ott S."/>
            <person name="Bowen H."/>
            <person name="Vavikolanu K."/>
            <person name="Mehta A."/>
            <person name="Aluvathingal J."/>
            <person name="Nadendla S."/>
            <person name="Lowell S."/>
            <person name="Myers T."/>
            <person name="Yan Y."/>
            <person name="Sichtig H."/>
        </authorList>
    </citation>
    <scope>NUCLEOTIDE SEQUENCE [LARGE SCALE GENOMIC DNA]</scope>
    <source>
        <strain evidence="3 4">FDAARGOS_985</strain>
    </source>
</reference>
<dbReference type="AlphaFoldDB" id="A0AAP9Y7Y7"/>
<feature type="compositionally biased region" description="Low complexity" evidence="1">
    <location>
        <begin position="99"/>
        <end position="133"/>
    </location>
</feature>
<evidence type="ECO:0000313" key="3">
    <source>
        <dbReference type="EMBL" id="QQC43278.1"/>
    </source>
</evidence>
<keyword evidence="3" id="KW-0238">DNA-binding</keyword>
<evidence type="ECO:0000313" key="4">
    <source>
        <dbReference type="Proteomes" id="UP000595220"/>
    </source>
</evidence>
<accession>A0AAP9Y7Y7</accession>
<organism evidence="3 4">
    <name type="scientific">Schaalia meyeri</name>
    <dbReference type="NCBI Taxonomy" id="52773"/>
    <lineage>
        <taxon>Bacteria</taxon>
        <taxon>Bacillati</taxon>
        <taxon>Actinomycetota</taxon>
        <taxon>Actinomycetes</taxon>
        <taxon>Actinomycetales</taxon>
        <taxon>Actinomycetaceae</taxon>
        <taxon>Schaalia</taxon>
    </lineage>
</organism>
<sequence length="145" mass="14282">MAPRNPAHIGPGGRGFFGTVTVGTRGQISIPAQARKSLSLEPGDQLVVLTDPAQGLALIPLSLLLAQHADTNPIAALVRHTMAGGKVPPTPNTPEAQDATPDTPQAGGAAATPTKAGGATPAAPTPGADTAPGEDTGYADKSPAS</sequence>
<dbReference type="NCBIfam" id="TIGR01439">
    <property type="entry name" value="lp_hng_hel_AbrB"/>
    <property type="match status" value="1"/>
</dbReference>
<keyword evidence="4" id="KW-1185">Reference proteome</keyword>
<dbReference type="InterPro" id="IPR037914">
    <property type="entry name" value="SpoVT-AbrB_sf"/>
</dbReference>
<dbReference type="EMBL" id="CP066065">
    <property type="protein sequence ID" value="QQC43278.1"/>
    <property type="molecule type" value="Genomic_DNA"/>
</dbReference>
<dbReference type="InterPro" id="IPR007159">
    <property type="entry name" value="SpoVT-AbrB_dom"/>
</dbReference>
<feature type="domain" description="SpoVT-AbrB" evidence="2">
    <location>
        <begin position="20"/>
        <end position="66"/>
    </location>
</feature>
<name>A0AAP9Y7Y7_9ACTO</name>
<gene>
    <name evidence="3" type="ORF">I6H42_05590</name>
</gene>